<dbReference type="InterPro" id="IPR001314">
    <property type="entry name" value="Peptidase_S1A"/>
</dbReference>
<protein>
    <recommendedName>
        <fullName evidence="14">Retinitis pigmentosa 1-like 1 protein</fullName>
    </recommendedName>
</protein>
<dbReference type="GO" id="GO:0001750">
    <property type="term" value="C:photoreceptor outer segment"/>
    <property type="evidence" value="ECO:0007669"/>
    <property type="project" value="UniProtKB-SubCell"/>
</dbReference>
<dbReference type="SMART" id="SM00020">
    <property type="entry name" value="Tryp_SPc"/>
    <property type="match status" value="1"/>
</dbReference>
<dbReference type="PANTHER" id="PTHR23005">
    <property type="entry name" value="RETINITIS PIGMENTOSA 1 PROTEIN"/>
    <property type="match status" value="1"/>
</dbReference>
<evidence type="ECO:0000256" key="5">
    <source>
        <dbReference type="ARBA" id="ARBA00022737"/>
    </source>
</evidence>
<dbReference type="PANTHER" id="PTHR23005:SF3">
    <property type="entry name" value="RETINITIS PIGMENTOSA 1-LIKE 1 PROTEIN"/>
    <property type="match status" value="1"/>
</dbReference>
<dbReference type="GO" id="GO:0045494">
    <property type="term" value="P:photoreceptor cell maintenance"/>
    <property type="evidence" value="ECO:0007669"/>
    <property type="project" value="UniProtKB-ARBA"/>
</dbReference>
<dbReference type="Gene3D" id="3.10.20.230">
    <property type="entry name" value="Doublecortin domain"/>
    <property type="match status" value="2"/>
</dbReference>
<dbReference type="CDD" id="cd00190">
    <property type="entry name" value="Tryp_SPc"/>
    <property type="match status" value="1"/>
</dbReference>
<keyword evidence="11" id="KW-0844">Vision</keyword>
<organism evidence="18 19">
    <name type="scientific">Sciurus carolinensis</name>
    <name type="common">Eastern gray squirrel</name>
    <dbReference type="NCBI Taxonomy" id="30640"/>
    <lineage>
        <taxon>Eukaryota</taxon>
        <taxon>Metazoa</taxon>
        <taxon>Chordata</taxon>
        <taxon>Craniata</taxon>
        <taxon>Vertebrata</taxon>
        <taxon>Euteleostomi</taxon>
        <taxon>Mammalia</taxon>
        <taxon>Eutheria</taxon>
        <taxon>Euarchontoglires</taxon>
        <taxon>Glires</taxon>
        <taxon>Rodentia</taxon>
        <taxon>Sciuromorpha</taxon>
        <taxon>Sciuridae</taxon>
        <taxon>Sciurinae</taxon>
        <taxon>Sciurini</taxon>
        <taxon>Sciurus</taxon>
    </lineage>
</organism>
<evidence type="ECO:0000259" key="16">
    <source>
        <dbReference type="PROSITE" id="PS50240"/>
    </source>
</evidence>
<comment type="subcellular location">
    <subcellularLocation>
        <location evidence="2">Cell projection</location>
        <location evidence="2">Cilium</location>
        <location evidence="2">Photoreceptor outer segment</location>
    </subcellularLocation>
    <subcellularLocation>
        <location evidence="1">Cytoplasm</location>
        <location evidence="1">Cytoskeleton</location>
        <location evidence="1">Cilium axoneme</location>
    </subcellularLocation>
</comment>
<dbReference type="PRINTS" id="PR00722">
    <property type="entry name" value="CHYMOTRYPSIN"/>
</dbReference>
<dbReference type="FunFam" id="3.10.20.230:FF:000010">
    <property type="entry name" value="Retinitis pigmentosa 1-like 1a"/>
    <property type="match status" value="1"/>
</dbReference>
<dbReference type="SUPFAM" id="SSF50494">
    <property type="entry name" value="Trypsin-like serine proteases"/>
    <property type="match status" value="1"/>
</dbReference>
<dbReference type="InterPro" id="IPR018114">
    <property type="entry name" value="TRYPSIN_HIS"/>
</dbReference>
<evidence type="ECO:0000256" key="7">
    <source>
        <dbReference type="ARBA" id="ARBA00023069"/>
    </source>
</evidence>
<dbReference type="Gene3D" id="2.40.10.10">
    <property type="entry name" value="Trypsin-like serine proteases"/>
    <property type="match status" value="1"/>
</dbReference>
<dbReference type="GO" id="GO:0004252">
    <property type="term" value="F:serine-type endopeptidase activity"/>
    <property type="evidence" value="ECO:0007669"/>
    <property type="project" value="InterPro"/>
</dbReference>
<feature type="compositionally biased region" description="Low complexity" evidence="15">
    <location>
        <begin position="264"/>
        <end position="278"/>
    </location>
</feature>
<evidence type="ECO:0000313" key="19">
    <source>
        <dbReference type="Proteomes" id="UP001166674"/>
    </source>
</evidence>
<evidence type="ECO:0000256" key="4">
    <source>
        <dbReference type="ARBA" id="ARBA00022606"/>
    </source>
</evidence>
<dbReference type="GO" id="GO:0035082">
    <property type="term" value="P:axoneme assembly"/>
    <property type="evidence" value="ECO:0007669"/>
    <property type="project" value="TreeGrafter"/>
</dbReference>
<comment type="subunit">
    <text evidence="13">Interacts with RP1; has a synergistic effect with RP1 in photoreceptor differentiation.</text>
</comment>
<evidence type="ECO:0000256" key="13">
    <source>
        <dbReference type="ARBA" id="ARBA00065121"/>
    </source>
</evidence>
<dbReference type="InterPro" id="IPR001254">
    <property type="entry name" value="Trypsin_dom"/>
</dbReference>
<gene>
    <name evidence="18" type="ORF">SUZIE_102725</name>
</gene>
<sequence length="1125" mass="120490">MNSSPRHAQAPSHRQCLLPSVARTPSVTHVTPAKKITFLKRGDARFAGVRLAVHQRTFKTFSALMDELSQRMPLSFGVRSVTTPRGLHGLSALEQLQDGGCYLCSDRKPPKSPGGPGQPQGTVLQSRDLEGAHEVPGTSSSWKGPKVPRRITLVKNRDPRFQETVVLSHRNTRSLVAFLSKASDLLHFPVKQLYTTSGKKVDSLQALLRSPSTLVCAGNEAFRPPAMESAQRNKTETSSGLTSRHKSSCWGPRAKQSVIHLRSRSSSRPPQSSLSGLRDPSAPLHGAPNRHPQDTPGPLVAGDNVEKKVCMNEDGSLSVEMNVRLHLLGEDTLPWARRAGRASGEGPVLGQVNPFCCRWGHHPWGFSESGAQRLGPCEAGYQGGRQPRPSFEIWRNPLYVPQGEGSAPRRSGLARLSHCRGRWSRGANNRERGSKDSASPASSAGHTEGSEPDSCSPRTPEGGEGSDSPCPTSTAASQCGDEREAGEGSCPREAGLGGPGFQGCLGPGTPVAKGALSDSLACARSHEESSTWDGQHEGCLSPARARTSQEICRGGSPDAPPRSLPSLSNGPVTGLPLAPGRSHSWDAEGGSPLPPACSPAQLGRRRKRPSSAVSSPGLPGLSRVVRRGHVRQCHHCRDAHYLPDSPAAPQSPTSCPGGPASQLPQNSPRTRKQASRDPGPSFPGSLDSKDLPVASITPVSNSDCAVELVGDTEHKACSPESTSAHAQGDGSLGGQAGDTPGPSLSLALPVGSPEGEEPGANQGCCCPQIGSSPLCRSHSGQMQATWGPSSEACWVCSSYCPTPPRGRPCTKKLPSSSSSTNSGHRRADEIVQCGYRPAFPNSSWLPFRELLQVQNGEFPWQVSIQMSGRHLCGGSIIHQWWVLTAAHCFPRTLLEMAVVNVTVVLGTKTLSSVDLERKQVQKIIIHKDYKPPSLDSDLCLLLLATPVQFTSLKMPICLPEKERTWDRCWMAEWVPTREYGPPESFNTHLKKLRVSQISWTTCSKRVKSLSRSMLCAWQEQDTNGNSQGDSGVPMVCADHGTQRLFQVGVFSWGESSGSRGRPGVFVSVAQFIPWIQEETQKEGRARSFLGAPGSSLACAPQYPLVLGVGWQLLLAAMLTGNKSSH</sequence>
<feature type="domain" description="Doublecortin" evidence="17">
    <location>
        <begin position="34"/>
        <end position="109"/>
    </location>
</feature>
<dbReference type="EMBL" id="JAATJV010135800">
    <property type="protein sequence ID" value="MBZ3869395.1"/>
    <property type="molecule type" value="Genomic_DNA"/>
</dbReference>
<dbReference type="GO" id="GO:0060041">
    <property type="term" value="P:retina development in camera-type eye"/>
    <property type="evidence" value="ECO:0007669"/>
    <property type="project" value="TreeGrafter"/>
</dbReference>
<evidence type="ECO:0000256" key="14">
    <source>
        <dbReference type="ARBA" id="ARBA00069882"/>
    </source>
</evidence>
<proteinExistence type="predicted"/>
<dbReference type="FunFam" id="3.10.20.230:FF:000008">
    <property type="entry name" value="retinitis pigmentosa 1-like 1 protein"/>
    <property type="match status" value="1"/>
</dbReference>
<dbReference type="GO" id="GO:0006508">
    <property type="term" value="P:proteolysis"/>
    <property type="evidence" value="ECO:0007669"/>
    <property type="project" value="InterPro"/>
</dbReference>
<dbReference type="Proteomes" id="UP001166674">
    <property type="component" value="Unassembled WGS sequence"/>
</dbReference>
<evidence type="ECO:0000256" key="6">
    <source>
        <dbReference type="ARBA" id="ARBA00022794"/>
    </source>
</evidence>
<dbReference type="PROSITE" id="PS50309">
    <property type="entry name" value="DC"/>
    <property type="match status" value="2"/>
</dbReference>
<evidence type="ECO:0000313" key="18">
    <source>
        <dbReference type="EMBL" id="MBZ3869395.1"/>
    </source>
</evidence>
<dbReference type="GO" id="GO:0007601">
    <property type="term" value="P:visual perception"/>
    <property type="evidence" value="ECO:0007669"/>
    <property type="project" value="UniProtKB-KW"/>
</dbReference>
<dbReference type="SMART" id="SM00537">
    <property type="entry name" value="DCX"/>
    <property type="match status" value="2"/>
</dbReference>
<dbReference type="InterPro" id="IPR036572">
    <property type="entry name" value="Doublecortin_dom_sf"/>
</dbReference>
<keyword evidence="5" id="KW-0677">Repeat</keyword>
<dbReference type="InterPro" id="IPR009003">
    <property type="entry name" value="Peptidase_S1_PA"/>
</dbReference>
<keyword evidence="3" id="KW-0963">Cytoplasm</keyword>
<keyword evidence="19" id="KW-1185">Reference proteome</keyword>
<evidence type="ECO:0000256" key="3">
    <source>
        <dbReference type="ARBA" id="ARBA00022490"/>
    </source>
</evidence>
<feature type="region of interest" description="Disordered" evidence="15">
    <location>
        <begin position="131"/>
        <end position="150"/>
    </location>
</feature>
<dbReference type="Pfam" id="PF00089">
    <property type="entry name" value="Trypsin"/>
    <property type="match status" value="1"/>
</dbReference>
<dbReference type="PROSITE" id="PS00134">
    <property type="entry name" value="TRYPSIN_HIS"/>
    <property type="match status" value="1"/>
</dbReference>
<feature type="region of interest" description="Disordered" evidence="15">
    <location>
        <begin position="225"/>
        <end position="302"/>
    </location>
</feature>
<accession>A0AA41MCL3</accession>
<keyword evidence="4" id="KW-0716">Sensory transduction</keyword>
<evidence type="ECO:0000256" key="12">
    <source>
        <dbReference type="ARBA" id="ARBA00057781"/>
    </source>
</evidence>
<evidence type="ECO:0000259" key="17">
    <source>
        <dbReference type="PROSITE" id="PS50309"/>
    </source>
</evidence>
<feature type="compositionally biased region" description="Polar residues" evidence="15">
    <location>
        <begin position="436"/>
        <end position="445"/>
    </location>
</feature>
<evidence type="ECO:0000256" key="8">
    <source>
        <dbReference type="ARBA" id="ARBA00023157"/>
    </source>
</evidence>
<dbReference type="Pfam" id="PF03607">
    <property type="entry name" value="DCX"/>
    <property type="match status" value="2"/>
</dbReference>
<evidence type="ECO:0000256" key="11">
    <source>
        <dbReference type="ARBA" id="ARBA00023305"/>
    </source>
</evidence>
<feature type="compositionally biased region" description="Polar residues" evidence="15">
    <location>
        <begin position="230"/>
        <end position="242"/>
    </location>
</feature>
<evidence type="ECO:0000256" key="1">
    <source>
        <dbReference type="ARBA" id="ARBA00004430"/>
    </source>
</evidence>
<dbReference type="InterPro" id="IPR043504">
    <property type="entry name" value="Peptidase_S1_PA_chymotrypsin"/>
</dbReference>
<keyword evidence="10" id="KW-0966">Cell projection</keyword>
<keyword evidence="9" id="KW-0206">Cytoskeleton</keyword>
<feature type="domain" description="Doublecortin" evidence="17">
    <location>
        <begin position="149"/>
        <end position="228"/>
    </location>
</feature>
<feature type="region of interest" description="Disordered" evidence="15">
    <location>
        <begin position="103"/>
        <end position="123"/>
    </location>
</feature>
<comment type="caution">
    <text evidence="18">The sequence shown here is derived from an EMBL/GenBank/DDBJ whole genome shotgun (WGS) entry which is preliminary data.</text>
</comment>
<dbReference type="GO" id="GO:0005930">
    <property type="term" value="C:axoneme"/>
    <property type="evidence" value="ECO:0007669"/>
    <property type="project" value="UniProtKB-SubCell"/>
</dbReference>
<evidence type="ECO:0000256" key="10">
    <source>
        <dbReference type="ARBA" id="ARBA00023273"/>
    </source>
</evidence>
<dbReference type="GO" id="GO:0042461">
    <property type="term" value="P:photoreceptor cell development"/>
    <property type="evidence" value="ECO:0007669"/>
    <property type="project" value="TreeGrafter"/>
</dbReference>
<name>A0AA41MCL3_SCICA</name>
<dbReference type="AlphaFoldDB" id="A0AA41MCL3"/>
<feature type="domain" description="Peptidase S1" evidence="16">
    <location>
        <begin position="831"/>
        <end position="1080"/>
    </location>
</feature>
<dbReference type="FunFam" id="2.40.10.10:FF:000224">
    <property type="entry name" value="Protease, serine 51"/>
    <property type="match status" value="1"/>
</dbReference>
<comment type="function">
    <text evidence="12">Required for the differentiation of photoreceptor cells. Plays a role in the organization of outer segment of rod and cone photoreceptors.</text>
</comment>
<keyword evidence="6" id="KW-0970">Cilium biogenesis/degradation</keyword>
<evidence type="ECO:0000256" key="15">
    <source>
        <dbReference type="SAM" id="MobiDB-lite"/>
    </source>
</evidence>
<feature type="region of interest" description="Disordered" evidence="15">
    <location>
        <begin position="644"/>
        <end position="694"/>
    </location>
</feature>
<dbReference type="SUPFAM" id="SSF89837">
    <property type="entry name" value="Doublecortin (DC)"/>
    <property type="match status" value="2"/>
</dbReference>
<keyword evidence="8" id="KW-1015">Disulfide bond</keyword>
<dbReference type="InterPro" id="IPR003533">
    <property type="entry name" value="Doublecortin_dom"/>
</dbReference>
<feature type="region of interest" description="Disordered" evidence="15">
    <location>
        <begin position="522"/>
        <end position="625"/>
    </location>
</feature>
<evidence type="ECO:0000256" key="2">
    <source>
        <dbReference type="ARBA" id="ARBA00004504"/>
    </source>
</evidence>
<evidence type="ECO:0000256" key="9">
    <source>
        <dbReference type="ARBA" id="ARBA00023212"/>
    </source>
</evidence>
<reference evidence="18" key="1">
    <citation type="submission" date="2020-03" db="EMBL/GenBank/DDBJ databases">
        <title>Studies in the Genomics of Life Span.</title>
        <authorList>
            <person name="Glass D."/>
        </authorList>
    </citation>
    <scope>NUCLEOTIDE SEQUENCE</scope>
    <source>
        <strain evidence="18">SUZIE</strain>
        <tissue evidence="18">Muscle</tissue>
    </source>
</reference>
<keyword evidence="7" id="KW-0969">Cilium</keyword>
<feature type="region of interest" description="Disordered" evidence="15">
    <location>
        <begin position="400"/>
        <end position="494"/>
    </location>
</feature>
<dbReference type="PROSITE" id="PS50240">
    <property type="entry name" value="TRYPSIN_DOM"/>
    <property type="match status" value="1"/>
</dbReference>
<feature type="region of interest" description="Disordered" evidence="15">
    <location>
        <begin position="715"/>
        <end position="761"/>
    </location>
</feature>
<dbReference type="GO" id="GO:0035556">
    <property type="term" value="P:intracellular signal transduction"/>
    <property type="evidence" value="ECO:0007669"/>
    <property type="project" value="InterPro"/>
</dbReference>